<name>A0A1Q2KWR9_9BACL</name>
<dbReference type="GO" id="GO:0016818">
    <property type="term" value="F:hydrolase activity, acting on acid anhydrides, in phosphorus-containing anhydrides"/>
    <property type="evidence" value="ECO:0007669"/>
    <property type="project" value="TreeGrafter"/>
</dbReference>
<protein>
    <submittedName>
        <fullName evidence="7">NUDIX hydrolase</fullName>
    </submittedName>
</protein>
<dbReference type="Pfam" id="PF00293">
    <property type="entry name" value="NUDIX"/>
    <property type="match status" value="1"/>
</dbReference>
<dbReference type="SUPFAM" id="SSF55811">
    <property type="entry name" value="Nudix"/>
    <property type="match status" value="1"/>
</dbReference>
<comment type="cofactor">
    <cofactor evidence="1">
        <name>Mg(2+)</name>
        <dbReference type="ChEBI" id="CHEBI:18420"/>
    </cofactor>
</comment>
<accession>A0A1Q2KWR9</accession>
<dbReference type="OrthoDB" id="9800186at2"/>
<evidence type="ECO:0000256" key="5">
    <source>
        <dbReference type="ARBA" id="ARBA00022842"/>
    </source>
</evidence>
<dbReference type="AlphaFoldDB" id="A0A1Q2KWR9"/>
<sequence length="162" mass="17935">MQRIANLLVIQDGQVLLLKKPRRGWYVAPGGKMEPGESIYEAAVREFTEETEAVPVGTHLKGVYTMVIKEDGKVIDEWMLFTFAASGLLGRPAEENREGVLEWHPVSSLQTLPMAEGDRTNLLFAAHQAGTQYGTFTYTPDFSLIRETIQYSDGGVKANGTD</sequence>
<dbReference type="KEGG" id="pmar:B0X71_05795"/>
<dbReference type="InterPro" id="IPR000086">
    <property type="entry name" value="NUDIX_hydrolase_dom"/>
</dbReference>
<keyword evidence="5" id="KW-0460">Magnesium</keyword>
<dbReference type="PANTHER" id="PTHR43758">
    <property type="entry name" value="7,8-DIHYDRO-8-OXOGUANINE TRIPHOSPHATASE"/>
    <property type="match status" value="1"/>
</dbReference>
<gene>
    <name evidence="7" type="ORF">B0X71_05795</name>
</gene>
<dbReference type="PROSITE" id="PS51462">
    <property type="entry name" value="NUDIX"/>
    <property type="match status" value="1"/>
</dbReference>
<dbReference type="GO" id="GO:0005737">
    <property type="term" value="C:cytoplasm"/>
    <property type="evidence" value="ECO:0007669"/>
    <property type="project" value="TreeGrafter"/>
</dbReference>
<proteinExistence type="inferred from homology"/>
<evidence type="ECO:0000256" key="4">
    <source>
        <dbReference type="ARBA" id="ARBA00022801"/>
    </source>
</evidence>
<dbReference type="PANTHER" id="PTHR43758:SF2">
    <property type="entry name" value="OXIDIZED PURINE NUCLEOSIDE TRIPHOSPHATE HYDROLASE"/>
    <property type="match status" value="1"/>
</dbReference>
<comment type="similarity">
    <text evidence="2">Belongs to the Nudix hydrolase family.</text>
</comment>
<evidence type="ECO:0000313" key="7">
    <source>
        <dbReference type="EMBL" id="AQQ52658.1"/>
    </source>
</evidence>
<keyword evidence="8" id="KW-1185">Reference proteome</keyword>
<organism evidence="7 8">
    <name type="scientific">Planococcus lenghuensis</name>
    <dbReference type="NCBI Taxonomy" id="2213202"/>
    <lineage>
        <taxon>Bacteria</taxon>
        <taxon>Bacillati</taxon>
        <taxon>Bacillota</taxon>
        <taxon>Bacilli</taxon>
        <taxon>Bacillales</taxon>
        <taxon>Caryophanaceae</taxon>
        <taxon>Planococcus</taxon>
    </lineage>
</organism>
<dbReference type="EMBL" id="CP019640">
    <property type="protein sequence ID" value="AQQ52658.1"/>
    <property type="molecule type" value="Genomic_DNA"/>
</dbReference>
<dbReference type="InterPro" id="IPR015797">
    <property type="entry name" value="NUDIX_hydrolase-like_dom_sf"/>
</dbReference>
<dbReference type="GO" id="GO:0046872">
    <property type="term" value="F:metal ion binding"/>
    <property type="evidence" value="ECO:0007669"/>
    <property type="project" value="UniProtKB-KW"/>
</dbReference>
<evidence type="ECO:0000256" key="1">
    <source>
        <dbReference type="ARBA" id="ARBA00001946"/>
    </source>
</evidence>
<evidence type="ECO:0000259" key="6">
    <source>
        <dbReference type="PROSITE" id="PS51462"/>
    </source>
</evidence>
<dbReference type="RefSeq" id="WP_077588540.1">
    <property type="nucleotide sequence ID" value="NZ_CP019640.1"/>
</dbReference>
<feature type="domain" description="Nudix hydrolase" evidence="6">
    <location>
        <begin position="1"/>
        <end position="127"/>
    </location>
</feature>
<dbReference type="Proteomes" id="UP000188184">
    <property type="component" value="Chromosome"/>
</dbReference>
<dbReference type="Gene3D" id="3.90.79.10">
    <property type="entry name" value="Nucleoside Triphosphate Pyrophosphohydrolase"/>
    <property type="match status" value="1"/>
</dbReference>
<keyword evidence="3" id="KW-0479">Metal-binding</keyword>
<evidence type="ECO:0000256" key="2">
    <source>
        <dbReference type="ARBA" id="ARBA00005582"/>
    </source>
</evidence>
<evidence type="ECO:0000313" key="8">
    <source>
        <dbReference type="Proteomes" id="UP000188184"/>
    </source>
</evidence>
<evidence type="ECO:0000256" key="3">
    <source>
        <dbReference type="ARBA" id="ARBA00022723"/>
    </source>
</evidence>
<reference evidence="7 8" key="1">
    <citation type="submission" date="2017-02" db="EMBL/GenBank/DDBJ databases">
        <title>The complete genomic sequence of a novel cold adapted crude oil-degrading bacterium Planococcus qaidamina Y42.</title>
        <authorList>
            <person name="Yang R."/>
        </authorList>
    </citation>
    <scope>NUCLEOTIDE SEQUENCE [LARGE SCALE GENOMIC DNA]</scope>
    <source>
        <strain evidence="7 8">Y42</strain>
    </source>
</reference>
<keyword evidence="4 7" id="KW-0378">Hydrolase</keyword>